<gene>
    <name evidence="1" type="ORF">CU103_30005</name>
</gene>
<evidence type="ECO:0000313" key="1">
    <source>
        <dbReference type="EMBL" id="PSH56347.1"/>
    </source>
</evidence>
<sequence length="59" mass="7099">MKIRLRITNHPSGRKTLDEKRGDKSYELKFSRFNADDFQRDLKLYEKELTEQGAVFSYQ</sequence>
<name>A0A2P7AQ53_9HYPH</name>
<comment type="caution">
    <text evidence="1">The sequence shown here is derived from an EMBL/GenBank/DDBJ whole genome shotgun (WGS) entry which is preliminary data.</text>
</comment>
<keyword evidence="2" id="KW-1185">Reference proteome</keyword>
<reference evidence="2" key="1">
    <citation type="submission" date="2017-11" db="EMBL/GenBank/DDBJ databases">
        <authorList>
            <person name="Kuznetsova I."/>
            <person name="Sazanova A."/>
            <person name="Chirak E."/>
            <person name="Safronova V."/>
            <person name="Willems A."/>
        </authorList>
    </citation>
    <scope>NUCLEOTIDE SEQUENCE [LARGE SCALE GENOMIC DNA]</scope>
    <source>
        <strain evidence="2">CCBAU 03422</strain>
    </source>
</reference>
<evidence type="ECO:0000313" key="2">
    <source>
        <dbReference type="Proteomes" id="UP000241764"/>
    </source>
</evidence>
<accession>A0A2P7AQ53</accession>
<organism evidence="1 2">
    <name type="scientific">Phyllobacterium sophorae</name>
    <dbReference type="NCBI Taxonomy" id="1520277"/>
    <lineage>
        <taxon>Bacteria</taxon>
        <taxon>Pseudomonadati</taxon>
        <taxon>Pseudomonadota</taxon>
        <taxon>Alphaproteobacteria</taxon>
        <taxon>Hyphomicrobiales</taxon>
        <taxon>Phyllobacteriaceae</taxon>
        <taxon>Phyllobacterium</taxon>
    </lineage>
</organism>
<dbReference type="Proteomes" id="UP000241764">
    <property type="component" value="Unassembled WGS sequence"/>
</dbReference>
<dbReference type="EMBL" id="PGGM01000024">
    <property type="protein sequence ID" value="PSH56347.1"/>
    <property type="molecule type" value="Genomic_DNA"/>
</dbReference>
<protein>
    <submittedName>
        <fullName evidence="1">Uncharacterized protein</fullName>
    </submittedName>
</protein>
<dbReference type="AlphaFoldDB" id="A0A2P7AQ53"/>
<proteinExistence type="predicted"/>